<keyword evidence="3" id="KW-1185">Reference proteome</keyword>
<comment type="caution">
    <text evidence="2">The sequence shown here is derived from an EMBL/GenBank/DDBJ whole genome shotgun (WGS) entry which is preliminary data.</text>
</comment>
<dbReference type="SUPFAM" id="SSF56219">
    <property type="entry name" value="DNase I-like"/>
    <property type="match status" value="1"/>
</dbReference>
<dbReference type="AlphaFoldDB" id="A0AAN8KBH9"/>
<dbReference type="PANTHER" id="PTHR47510">
    <property type="entry name" value="REVERSE TRANSCRIPTASE DOMAIN-CONTAINING PROTEIN"/>
    <property type="match status" value="1"/>
</dbReference>
<organism evidence="2 3">
    <name type="scientific">Patella caerulea</name>
    <name type="common">Rayed Mediterranean limpet</name>
    <dbReference type="NCBI Taxonomy" id="87958"/>
    <lineage>
        <taxon>Eukaryota</taxon>
        <taxon>Metazoa</taxon>
        <taxon>Spiralia</taxon>
        <taxon>Lophotrochozoa</taxon>
        <taxon>Mollusca</taxon>
        <taxon>Gastropoda</taxon>
        <taxon>Patellogastropoda</taxon>
        <taxon>Patelloidea</taxon>
        <taxon>Patellidae</taxon>
        <taxon>Patella</taxon>
    </lineage>
</organism>
<sequence length="705" mass="82159">MEIQNIKLSTWNINGINETTGDSKITNSQVVKNYIEPFDIIGLLETWTNKESNLSLENYNYFHSFRKTNRRGGVIVYFKNYLSAGLEQIKSQSEDIIWVKLKKSFFNISNDIYVAFVYCLPISSNLYKPDSKYDTIEILREEVLENNSKGDIIINGDLNCRTADCTDFIENDKISPHFQLYDNYMADNAKYRNSKDTKIDTQGTKLLEICKINSLRILNGRTGGDSFGEFTSYHYNGRSVVDYSIASENIIKHIPNFCVNKLTALSDHCQLWFILNVNFIHSNVSELKHSEEFQCEVKKYYWSNLSKENLITNRRSAIFEKRFKNLQMKDFNMTEDIKELENIVHEICNKSLKPKVITNKKNKPRRKAWVETNCIQMKRRLIQYTKTFQKYYNDPAVRQTYYKLKRDYKKLIKNNKKKFKNDLVSKITELGDSNPKQYWNLIKKMEEFSKADKGKITNLKPSELKDHFSKIGQDTDDNFDLEFVNQKLLELKKLEKENSSNLVSKITELGDSNPKQYWNLIKKMEEFSKADKGKITNLKPSELKDHFSKIGQDTDDNFDLEFVNQKLLELKKLEKENSSNEILNEDIKSISKAKSGKSEGIDGITNDIIKALKIPLLPILHKMFNYCLKTGSFPERWVDGLVVPLPKIKDRLALPGRIRPHFREMDREQTIHKVIFPTSLSPVFHTVLGAAILLVSSIHEIRSRQ</sequence>
<reference evidence="2 3" key="1">
    <citation type="submission" date="2024-01" db="EMBL/GenBank/DDBJ databases">
        <title>The genome of the rayed Mediterranean limpet Patella caerulea (Linnaeus, 1758).</title>
        <authorList>
            <person name="Anh-Thu Weber A."/>
            <person name="Halstead-Nussloch G."/>
        </authorList>
    </citation>
    <scope>NUCLEOTIDE SEQUENCE [LARGE SCALE GENOMIC DNA]</scope>
    <source>
        <strain evidence="2">AATW-2023a</strain>
        <tissue evidence="2">Whole specimen</tissue>
    </source>
</reference>
<dbReference type="InterPro" id="IPR036691">
    <property type="entry name" value="Endo/exonu/phosph_ase_sf"/>
</dbReference>
<dbReference type="Pfam" id="PF03372">
    <property type="entry name" value="Exo_endo_phos"/>
    <property type="match status" value="1"/>
</dbReference>
<dbReference type="Proteomes" id="UP001347796">
    <property type="component" value="Unassembled WGS sequence"/>
</dbReference>
<name>A0AAN8KBH9_PATCE</name>
<protein>
    <recommendedName>
        <fullName evidence="1">Endonuclease/exonuclease/phosphatase domain-containing protein</fullName>
    </recommendedName>
</protein>
<evidence type="ECO:0000313" key="2">
    <source>
        <dbReference type="EMBL" id="KAK6189684.1"/>
    </source>
</evidence>
<dbReference type="Gene3D" id="3.60.10.10">
    <property type="entry name" value="Endonuclease/exonuclease/phosphatase"/>
    <property type="match status" value="1"/>
</dbReference>
<feature type="domain" description="Endonuclease/exonuclease/phosphatase" evidence="1">
    <location>
        <begin position="10"/>
        <end position="213"/>
    </location>
</feature>
<dbReference type="EMBL" id="JAZGQO010000002">
    <property type="protein sequence ID" value="KAK6189684.1"/>
    <property type="molecule type" value="Genomic_DNA"/>
</dbReference>
<accession>A0AAN8KBH9</accession>
<dbReference type="PANTHER" id="PTHR47510:SF3">
    <property type="entry name" value="ENDO_EXONUCLEASE_PHOSPHATASE DOMAIN-CONTAINING PROTEIN"/>
    <property type="match status" value="1"/>
</dbReference>
<gene>
    <name evidence="2" type="ORF">SNE40_001686</name>
</gene>
<dbReference type="InterPro" id="IPR005135">
    <property type="entry name" value="Endo/exonuclease/phosphatase"/>
</dbReference>
<proteinExistence type="predicted"/>
<dbReference type="GO" id="GO:0003824">
    <property type="term" value="F:catalytic activity"/>
    <property type="evidence" value="ECO:0007669"/>
    <property type="project" value="InterPro"/>
</dbReference>
<evidence type="ECO:0000313" key="3">
    <source>
        <dbReference type="Proteomes" id="UP001347796"/>
    </source>
</evidence>
<evidence type="ECO:0000259" key="1">
    <source>
        <dbReference type="Pfam" id="PF03372"/>
    </source>
</evidence>